<accession>R4I3W7</accession>
<dbReference type="EMBL" id="JQ679097">
    <property type="protein sequence ID" value="AFJ04814.1"/>
    <property type="molecule type" value="Genomic_RNA"/>
</dbReference>
<sequence length="100" mass="11335">STWVVVGVVVFALDWHCTGTGCVDVVVVFVLTPAPILIPERQFLLLDYNEKEECSLPLPYLGKRLMQAYNFNDNDLAHTQTAARTSQRHHCHCPHEQTKT</sequence>
<organism evidence="2">
    <name type="scientific">Hepacivirus hominis</name>
    <dbReference type="NCBI Taxonomy" id="3052230"/>
    <lineage>
        <taxon>Viruses</taxon>
        <taxon>Riboviria</taxon>
        <taxon>Orthornavirae</taxon>
        <taxon>Kitrinoviricota</taxon>
        <taxon>Flasuviricetes</taxon>
        <taxon>Amarillovirales</taxon>
        <taxon>Flaviviridae</taxon>
        <taxon>Hepacivirus</taxon>
    </lineage>
</organism>
<protein>
    <submittedName>
        <fullName evidence="2">Nonstructural protein</fullName>
    </submittedName>
</protein>
<dbReference type="Pfam" id="PF01006">
    <property type="entry name" value="HCV_NS4a"/>
    <property type="match status" value="1"/>
</dbReference>
<dbReference type="GO" id="GO:0016032">
    <property type="term" value="P:viral process"/>
    <property type="evidence" value="ECO:0007669"/>
    <property type="project" value="InterPro"/>
</dbReference>
<evidence type="ECO:0000259" key="1">
    <source>
        <dbReference type="Pfam" id="PF01006"/>
    </source>
</evidence>
<feature type="non-terminal residue" evidence="2">
    <location>
        <position position="1"/>
    </location>
</feature>
<feature type="non-terminal residue" evidence="2">
    <location>
        <position position="100"/>
    </location>
</feature>
<name>R4I3W7_9HEPC</name>
<evidence type="ECO:0000313" key="2">
    <source>
        <dbReference type="EMBL" id="AFJ04814.1"/>
    </source>
</evidence>
<dbReference type="InterPro" id="IPR000745">
    <property type="entry name" value="HCV_NS4a"/>
</dbReference>
<reference evidence="2" key="1">
    <citation type="journal article" date="2015" name="Hepat Mon">
        <title>Phylogenetic and 2D/3D Analysis of HCV 1a NS4A Gene/Protein in Pakistani Isolates.</title>
        <authorList>
            <person name="Hussain A."/>
            <person name="Idrees M."/>
            <person name="Asif M."/>
            <person name="Ali L."/>
            <person name="Rasool M."/>
        </authorList>
    </citation>
    <scope>NUCLEOTIDE SEQUENCE</scope>
    <source>
        <strain evidence="2">CEMB-2</strain>
    </source>
</reference>
<dbReference type="GO" id="GO:0044423">
    <property type="term" value="C:virion component"/>
    <property type="evidence" value="ECO:0007669"/>
    <property type="project" value="InterPro"/>
</dbReference>
<proteinExistence type="predicted"/>
<feature type="domain" description="Hepatitis C virus Non-structural protein NS4a" evidence="1">
    <location>
        <begin position="1"/>
        <end position="54"/>
    </location>
</feature>